<comment type="caution">
    <text evidence="2">The sequence shown here is derived from an EMBL/GenBank/DDBJ whole genome shotgun (WGS) entry which is preliminary data.</text>
</comment>
<evidence type="ECO:0000313" key="3">
    <source>
        <dbReference type="Proteomes" id="UP000193642"/>
    </source>
</evidence>
<dbReference type="Proteomes" id="UP000193642">
    <property type="component" value="Unassembled WGS sequence"/>
</dbReference>
<sequence>MSYLEQMRVEMKIQTPYRLQLTLLNDVAYNEGPRTNIPTPTLGIPVPTPPMSLASSRPNSAHEFDTLFNDTSRKENPRPVNRKLRKRERISKSANHTPPSLYNSTSQLYL</sequence>
<feature type="compositionally biased region" description="Basic residues" evidence="1">
    <location>
        <begin position="80"/>
        <end position="89"/>
    </location>
</feature>
<dbReference type="EMBL" id="MCGO01000103">
    <property type="protein sequence ID" value="ORY27291.1"/>
    <property type="molecule type" value="Genomic_DNA"/>
</dbReference>
<protein>
    <submittedName>
        <fullName evidence="2">Uncharacterized protein</fullName>
    </submittedName>
</protein>
<proteinExistence type="predicted"/>
<organism evidence="2 3">
    <name type="scientific">Rhizoclosmatium globosum</name>
    <dbReference type="NCBI Taxonomy" id="329046"/>
    <lineage>
        <taxon>Eukaryota</taxon>
        <taxon>Fungi</taxon>
        <taxon>Fungi incertae sedis</taxon>
        <taxon>Chytridiomycota</taxon>
        <taxon>Chytridiomycota incertae sedis</taxon>
        <taxon>Chytridiomycetes</taxon>
        <taxon>Chytridiales</taxon>
        <taxon>Chytriomycetaceae</taxon>
        <taxon>Rhizoclosmatium</taxon>
    </lineage>
</organism>
<feature type="compositionally biased region" description="Basic and acidic residues" evidence="1">
    <location>
        <begin position="60"/>
        <end position="77"/>
    </location>
</feature>
<name>A0A1Y2AXJ3_9FUNG</name>
<dbReference type="AlphaFoldDB" id="A0A1Y2AXJ3"/>
<evidence type="ECO:0000313" key="2">
    <source>
        <dbReference type="EMBL" id="ORY27291.1"/>
    </source>
</evidence>
<accession>A0A1Y2AXJ3</accession>
<evidence type="ECO:0000256" key="1">
    <source>
        <dbReference type="SAM" id="MobiDB-lite"/>
    </source>
</evidence>
<reference evidence="2 3" key="1">
    <citation type="submission" date="2016-07" db="EMBL/GenBank/DDBJ databases">
        <title>Pervasive Adenine N6-methylation of Active Genes in Fungi.</title>
        <authorList>
            <consortium name="DOE Joint Genome Institute"/>
            <person name="Mondo S.J."/>
            <person name="Dannebaum R.O."/>
            <person name="Kuo R.C."/>
            <person name="Labutti K."/>
            <person name="Haridas S."/>
            <person name="Kuo A."/>
            <person name="Salamov A."/>
            <person name="Ahrendt S.R."/>
            <person name="Lipzen A."/>
            <person name="Sullivan W."/>
            <person name="Andreopoulos W.B."/>
            <person name="Clum A."/>
            <person name="Lindquist E."/>
            <person name="Daum C."/>
            <person name="Ramamoorthy G.K."/>
            <person name="Gryganskyi A."/>
            <person name="Culley D."/>
            <person name="Magnuson J.K."/>
            <person name="James T.Y."/>
            <person name="O'Malley M.A."/>
            <person name="Stajich J.E."/>
            <person name="Spatafora J.W."/>
            <person name="Visel A."/>
            <person name="Grigoriev I.V."/>
        </authorList>
    </citation>
    <scope>NUCLEOTIDE SEQUENCE [LARGE SCALE GENOMIC DNA]</scope>
    <source>
        <strain evidence="2 3">JEL800</strain>
    </source>
</reference>
<gene>
    <name evidence="2" type="ORF">BCR33DRAFT_746123</name>
</gene>
<feature type="region of interest" description="Disordered" evidence="1">
    <location>
        <begin position="35"/>
        <end position="110"/>
    </location>
</feature>
<feature type="compositionally biased region" description="Polar residues" evidence="1">
    <location>
        <begin position="92"/>
        <end position="110"/>
    </location>
</feature>
<keyword evidence="3" id="KW-1185">Reference proteome</keyword>